<organism evidence="3 4">
    <name type="scientific">Corynebacterium humireducens NBRC 106098 = DSM 45392</name>
    <dbReference type="NCBI Taxonomy" id="1223515"/>
    <lineage>
        <taxon>Bacteria</taxon>
        <taxon>Bacillati</taxon>
        <taxon>Actinomycetota</taxon>
        <taxon>Actinomycetes</taxon>
        <taxon>Mycobacteriales</taxon>
        <taxon>Corynebacteriaceae</taxon>
        <taxon>Corynebacterium</taxon>
    </lineage>
</organism>
<sequence length="879" mass="95290">MRIHSLTLENFRGVERLELRDLPETGVIVIHGDNEQGKSTILDALDAVLNEKHGGRSRAVKAWQPVGRDDSPTVTLHATVGPVTFTIRKNWLRAPKAELRITAPQRGDYTGREAEDQLEEILSRHLDRELARTLFLRQDDLGDGIAAVGISSVTRALDGADDAESSGTEDTALSAAVEKEYERYFTAGGQARLELKEAREAFESAQTDQETAAAENAELAGHVDRFDRVTERQAQALADLPGAEAEEQELAERARVAAEAEERAGVLRRELQLATEALERAESAVTQRATLAAAVTDAEELLAERRAGLEAAQEEAGREATQLQELGERRTAAVQAQKDAAARLRTARRELRLVTDASRRADLTTQLASVRELNERIAQLRTATAGREITAADVDAVEEATTELTLARRLRAGAAARLEFTGPAGETLTVDGTELTLGDEPVSVELSDGTALLIGGITARYRAGHTAETGTDPVAAAEQTLTALLEELDLPDLAAVREAHDVHRRATEDLAALLRERTSLLGGAEEEQLVAELARLEEELADEDLPDLDVDAATRAVEEAEDAGEEAGRLLAEIDEALAPWQQRRAENALTALNVRIEAAEESLRQAQSALDSALAGASDEALGEAVREATRAREEALAQSRAADEEVAAADPQLAADLHEGAVVRLRSLHETVARSREDLAGLRSYIEQAQGAAERLDKAESALEAARHRLDSVTRRAEAVQLLRETLQRHRAEARARYARPFAEQLTLLARPVFGTDVEFTLSDQLEVSQRSDADGTVPLADLSGGAKEQLAILTRFAIAHLTSRESEDGQVPVPVIIDDALGSTDPTRLQRMSTLFSRMGDSGQVIVLTCVPQRYERVGGRTEYAIEDLKSSTTLL</sequence>
<dbReference type="KEGG" id="chm:B842_05280"/>
<reference evidence="3 4" key="1">
    <citation type="submission" date="2013-04" db="EMBL/GenBank/DDBJ databases">
        <title>Complete genome sequence of Corynebacterium humireducens DSM 45392(T), isolated from a wastewater-fed microbial fuel cell.</title>
        <authorList>
            <person name="Ruckert C."/>
            <person name="Albersmeier A."/>
            <person name="Kalinowski J."/>
        </authorList>
    </citation>
    <scope>NUCLEOTIDE SEQUENCE [LARGE SCALE GENOMIC DNA]</scope>
    <source>
        <strain evidence="4">MFC-5</strain>
    </source>
</reference>
<dbReference type="InterPro" id="IPR027417">
    <property type="entry name" value="P-loop_NTPase"/>
</dbReference>
<name>A0A0B5D6Z7_9CORY</name>
<proteinExistence type="predicted"/>
<protein>
    <submittedName>
        <fullName evidence="3">DNA repair ATPase</fullName>
    </submittedName>
</protein>
<dbReference type="InterPro" id="IPR041685">
    <property type="entry name" value="AAA_GajA/Old/RecF-like"/>
</dbReference>
<dbReference type="SUPFAM" id="SSF52540">
    <property type="entry name" value="P-loop containing nucleoside triphosphate hydrolases"/>
    <property type="match status" value="1"/>
</dbReference>
<dbReference type="PANTHER" id="PTHR41259">
    <property type="entry name" value="DOUBLE-STRAND BREAK REPAIR RAD50 ATPASE, PUTATIVE-RELATED"/>
    <property type="match status" value="1"/>
</dbReference>
<dbReference type="GO" id="GO:0006302">
    <property type="term" value="P:double-strand break repair"/>
    <property type="evidence" value="ECO:0007669"/>
    <property type="project" value="InterPro"/>
</dbReference>
<feature type="coiled-coil region" evidence="1">
    <location>
        <begin position="684"/>
        <end position="718"/>
    </location>
</feature>
<dbReference type="Pfam" id="PF13175">
    <property type="entry name" value="AAA_15"/>
    <property type="match status" value="1"/>
</dbReference>
<dbReference type="AlphaFoldDB" id="A0A0B5D6Z7"/>
<dbReference type="OrthoDB" id="3177877at2"/>
<evidence type="ECO:0000259" key="2">
    <source>
        <dbReference type="Pfam" id="PF13175"/>
    </source>
</evidence>
<keyword evidence="1" id="KW-0175">Coiled coil</keyword>
<feature type="coiled-coil region" evidence="1">
    <location>
        <begin position="583"/>
        <end position="647"/>
    </location>
</feature>
<dbReference type="HOGENOM" id="CLU_015046_1_0_11"/>
<dbReference type="RefSeq" id="WP_040085583.1">
    <property type="nucleotide sequence ID" value="NZ_BCSU01000007.1"/>
</dbReference>
<dbReference type="GO" id="GO:0016887">
    <property type="term" value="F:ATP hydrolysis activity"/>
    <property type="evidence" value="ECO:0007669"/>
    <property type="project" value="InterPro"/>
</dbReference>
<evidence type="ECO:0000313" key="4">
    <source>
        <dbReference type="Proteomes" id="UP000031524"/>
    </source>
</evidence>
<feature type="domain" description="Endonuclease GajA/Old nuclease/RecF-like AAA" evidence="2">
    <location>
        <begin position="1"/>
        <end position="52"/>
    </location>
</feature>
<dbReference type="PANTHER" id="PTHR41259:SF1">
    <property type="entry name" value="DOUBLE-STRAND BREAK REPAIR RAD50 ATPASE, PUTATIVE-RELATED"/>
    <property type="match status" value="1"/>
</dbReference>
<dbReference type="STRING" id="1223515.B842_05280"/>
<dbReference type="Gene3D" id="3.40.50.300">
    <property type="entry name" value="P-loop containing nucleotide triphosphate hydrolases"/>
    <property type="match status" value="2"/>
</dbReference>
<dbReference type="Proteomes" id="UP000031524">
    <property type="component" value="Chromosome"/>
</dbReference>
<evidence type="ECO:0000313" key="3">
    <source>
        <dbReference type="EMBL" id="AJE32907.1"/>
    </source>
</evidence>
<feature type="coiled-coil region" evidence="1">
    <location>
        <begin position="243"/>
        <end position="329"/>
    </location>
</feature>
<gene>
    <name evidence="3" type="ORF">B842_05280</name>
</gene>
<keyword evidence="4" id="KW-1185">Reference proteome</keyword>
<accession>A0A0B5D6Z7</accession>
<dbReference type="EMBL" id="CP005286">
    <property type="protein sequence ID" value="AJE32907.1"/>
    <property type="molecule type" value="Genomic_DNA"/>
</dbReference>
<evidence type="ECO:0000256" key="1">
    <source>
        <dbReference type="SAM" id="Coils"/>
    </source>
</evidence>